<dbReference type="InterPro" id="IPR044846">
    <property type="entry name" value="GH10"/>
</dbReference>
<keyword evidence="7 9" id="KW-0326">Glycosidase</keyword>
<organism evidence="11 12">
    <name type="scientific">Hypericibacter terrae</name>
    <dbReference type="NCBI Taxonomy" id="2602015"/>
    <lineage>
        <taxon>Bacteria</taxon>
        <taxon>Pseudomonadati</taxon>
        <taxon>Pseudomonadota</taxon>
        <taxon>Alphaproteobacteria</taxon>
        <taxon>Rhodospirillales</taxon>
        <taxon>Dongiaceae</taxon>
        <taxon>Hypericibacter</taxon>
    </lineage>
</organism>
<dbReference type="AlphaFoldDB" id="A0A5J6MD90"/>
<evidence type="ECO:0000313" key="11">
    <source>
        <dbReference type="EMBL" id="QEX15031.1"/>
    </source>
</evidence>
<gene>
    <name evidence="11" type="primary">xynA</name>
    <name evidence="11" type="ORF">FRZ44_03110</name>
</gene>
<keyword evidence="6 9" id="KW-0119">Carbohydrate metabolism</keyword>
<dbReference type="Proteomes" id="UP000326202">
    <property type="component" value="Chromosome"/>
</dbReference>
<keyword evidence="4" id="KW-0732">Signal</keyword>
<reference evidence="11 12" key="1">
    <citation type="submission" date="2019-08" db="EMBL/GenBank/DDBJ databases">
        <title>Hyperibacter terrae gen. nov., sp. nov. and Hyperibacter viscosus sp. nov., two new members in the family Rhodospirillaceae isolated from the rhizosphere of Hypericum perforatum.</title>
        <authorList>
            <person name="Noviana Z."/>
        </authorList>
    </citation>
    <scope>NUCLEOTIDE SEQUENCE [LARGE SCALE GENOMIC DNA]</scope>
    <source>
        <strain evidence="11 12">R5913</strain>
    </source>
</reference>
<protein>
    <recommendedName>
        <fullName evidence="9">Beta-xylanase</fullName>
        <ecNumber evidence="9">3.2.1.8</ecNumber>
    </recommendedName>
</protein>
<evidence type="ECO:0000259" key="10">
    <source>
        <dbReference type="PROSITE" id="PS51760"/>
    </source>
</evidence>
<dbReference type="PROSITE" id="PS51760">
    <property type="entry name" value="GH10_2"/>
    <property type="match status" value="1"/>
</dbReference>
<evidence type="ECO:0000256" key="6">
    <source>
        <dbReference type="ARBA" id="ARBA00023277"/>
    </source>
</evidence>
<accession>A0A5J6MD90</accession>
<dbReference type="Pfam" id="PF00331">
    <property type="entry name" value="Glyco_hydro_10"/>
    <property type="match status" value="1"/>
</dbReference>
<dbReference type="EC" id="3.2.1.8" evidence="9"/>
<proteinExistence type="inferred from homology"/>
<name>A0A5J6MD90_9PROT</name>
<dbReference type="InterPro" id="IPR017853">
    <property type="entry name" value="GH"/>
</dbReference>
<evidence type="ECO:0000256" key="1">
    <source>
        <dbReference type="ARBA" id="ARBA00000681"/>
    </source>
</evidence>
<dbReference type="PANTHER" id="PTHR31490">
    <property type="entry name" value="GLYCOSYL HYDROLASE"/>
    <property type="match status" value="1"/>
</dbReference>
<dbReference type="InterPro" id="IPR001000">
    <property type="entry name" value="GH10_dom"/>
</dbReference>
<evidence type="ECO:0000313" key="12">
    <source>
        <dbReference type="Proteomes" id="UP000326202"/>
    </source>
</evidence>
<evidence type="ECO:0000256" key="7">
    <source>
        <dbReference type="ARBA" id="ARBA00023295"/>
    </source>
</evidence>
<feature type="domain" description="GH10" evidence="10">
    <location>
        <begin position="45"/>
        <end position="378"/>
    </location>
</feature>
<keyword evidence="3 11" id="KW-0858">Xylan degradation</keyword>
<comment type="catalytic activity">
    <reaction evidence="1 9">
        <text>Endohydrolysis of (1-&gt;4)-beta-D-xylosidic linkages in xylans.</text>
        <dbReference type="EC" id="3.2.1.8"/>
    </reaction>
</comment>
<sequence length="385" mass="42691">MGGRSGLIGRRRLIAAGAAATALGVLRPLRGLQAAPPASFSGRNLESLPPLRELVQNRGVKFGSHNQFRFTNKDPDFAAAYARECGVLHNGWDFMWRACHKTPDSYTFSDADWMMDYAAKNNMKAGGHCLVWYQDIPDWLRNLSTVDGAKRAMVDHINAVVGRYRGKIYHWVVVNEIFAPVPNAIYRSSYWLDVLGPGYIDLAFRTAAAADPDAILILNDTHLTADSSFNDAQRKKVLDQLRAFKAAGTPIHALGIQAHIKTTEGLDSEKIRAFVQAVGQLGLKVMFTELDVLDNMLPYDFAQRDEQVAQLYYKTIGPALTEKAVDAVFTWGLVDKQSWYNAPNAGANFRRNDGQPNRPLPLDDQLKRKPCWAALAEAFKPGAIG</sequence>
<evidence type="ECO:0000256" key="9">
    <source>
        <dbReference type="RuleBase" id="RU361174"/>
    </source>
</evidence>
<evidence type="ECO:0000256" key="4">
    <source>
        <dbReference type="ARBA" id="ARBA00022729"/>
    </source>
</evidence>
<dbReference type="SUPFAM" id="SSF51445">
    <property type="entry name" value="(Trans)glycosidases"/>
    <property type="match status" value="1"/>
</dbReference>
<evidence type="ECO:0000256" key="2">
    <source>
        <dbReference type="ARBA" id="ARBA00007495"/>
    </source>
</evidence>
<keyword evidence="8 9" id="KW-0624">Polysaccharide degradation</keyword>
<dbReference type="Gene3D" id="3.20.20.80">
    <property type="entry name" value="Glycosidases"/>
    <property type="match status" value="1"/>
</dbReference>
<dbReference type="PRINTS" id="PR00134">
    <property type="entry name" value="GLHYDRLASE10"/>
</dbReference>
<dbReference type="KEGG" id="htq:FRZ44_03110"/>
<dbReference type="GO" id="GO:0045493">
    <property type="term" value="P:xylan catabolic process"/>
    <property type="evidence" value="ECO:0007669"/>
    <property type="project" value="UniProtKB-KW"/>
</dbReference>
<evidence type="ECO:0000256" key="8">
    <source>
        <dbReference type="ARBA" id="ARBA00023326"/>
    </source>
</evidence>
<dbReference type="GO" id="GO:0031176">
    <property type="term" value="F:endo-1,4-beta-xylanase activity"/>
    <property type="evidence" value="ECO:0007669"/>
    <property type="project" value="UniProtKB-EC"/>
</dbReference>
<comment type="similarity">
    <text evidence="2 9">Belongs to the glycosyl hydrolase 10 (cellulase F) family.</text>
</comment>
<evidence type="ECO:0000256" key="3">
    <source>
        <dbReference type="ARBA" id="ARBA00022651"/>
    </source>
</evidence>
<evidence type="ECO:0000256" key="5">
    <source>
        <dbReference type="ARBA" id="ARBA00022801"/>
    </source>
</evidence>
<dbReference type="SMART" id="SM00633">
    <property type="entry name" value="Glyco_10"/>
    <property type="match status" value="1"/>
</dbReference>
<dbReference type="PANTHER" id="PTHR31490:SF88">
    <property type="entry name" value="BETA-XYLANASE"/>
    <property type="match status" value="1"/>
</dbReference>
<keyword evidence="5 9" id="KW-0378">Hydrolase</keyword>
<keyword evidence="12" id="KW-1185">Reference proteome</keyword>
<dbReference type="EMBL" id="CP042906">
    <property type="protein sequence ID" value="QEX15031.1"/>
    <property type="molecule type" value="Genomic_DNA"/>
</dbReference>